<proteinExistence type="predicted"/>
<evidence type="ECO:0000313" key="3">
    <source>
        <dbReference type="Proteomes" id="UP000198440"/>
    </source>
</evidence>
<sequence>MKYAMAAAILAASTLSAHAFHISIGFAEEGANAVLCVVNDVTVLAEKAGDCDAIGGATSHEVTPVAK</sequence>
<evidence type="ECO:0000256" key="1">
    <source>
        <dbReference type="SAM" id="SignalP"/>
    </source>
</evidence>
<gene>
    <name evidence="2" type="ORF">SAMN04488078_104642</name>
</gene>
<organism evidence="2 3">
    <name type="scientific">Antarctobacter heliothermus</name>
    <dbReference type="NCBI Taxonomy" id="74033"/>
    <lineage>
        <taxon>Bacteria</taxon>
        <taxon>Pseudomonadati</taxon>
        <taxon>Pseudomonadota</taxon>
        <taxon>Alphaproteobacteria</taxon>
        <taxon>Rhodobacterales</taxon>
        <taxon>Roseobacteraceae</taxon>
        <taxon>Antarctobacter</taxon>
    </lineage>
</organism>
<reference evidence="2 3" key="1">
    <citation type="submission" date="2017-06" db="EMBL/GenBank/DDBJ databases">
        <authorList>
            <person name="Kim H.J."/>
            <person name="Triplett B.A."/>
        </authorList>
    </citation>
    <scope>NUCLEOTIDE SEQUENCE [LARGE SCALE GENOMIC DNA]</scope>
    <source>
        <strain evidence="2 3">DSM 11445</strain>
    </source>
</reference>
<dbReference type="AlphaFoldDB" id="A0A239IZZ3"/>
<feature type="chain" id="PRO_5012963985" evidence="1">
    <location>
        <begin position="20"/>
        <end position="67"/>
    </location>
</feature>
<dbReference type="OrthoDB" id="9912265at2"/>
<accession>A0A239IZZ3</accession>
<evidence type="ECO:0000313" key="2">
    <source>
        <dbReference type="EMBL" id="SNS97984.1"/>
    </source>
</evidence>
<dbReference type="RefSeq" id="WP_089279470.1">
    <property type="nucleotide sequence ID" value="NZ_FZON01000046.1"/>
</dbReference>
<feature type="signal peptide" evidence="1">
    <location>
        <begin position="1"/>
        <end position="19"/>
    </location>
</feature>
<name>A0A239IZZ3_9RHOB</name>
<protein>
    <submittedName>
        <fullName evidence="2">Uncharacterized protein</fullName>
    </submittedName>
</protein>
<dbReference type="EMBL" id="FZON01000046">
    <property type="protein sequence ID" value="SNS97984.1"/>
    <property type="molecule type" value="Genomic_DNA"/>
</dbReference>
<dbReference type="Proteomes" id="UP000198440">
    <property type="component" value="Unassembled WGS sequence"/>
</dbReference>
<keyword evidence="1" id="KW-0732">Signal</keyword>